<accession>A0A0R1P8R5</accession>
<comment type="caution">
    <text evidence="2">The sequence shown here is derived from an EMBL/GenBank/DDBJ whole genome shotgun (WGS) entry which is preliminary data.</text>
</comment>
<keyword evidence="1" id="KW-1133">Transmembrane helix</keyword>
<protein>
    <submittedName>
        <fullName evidence="2">Uncharacterized protein</fullName>
    </submittedName>
</protein>
<name>A0A0R1P8R5_LIMMU</name>
<dbReference type="AlphaFoldDB" id="A0A0R1P8R5"/>
<reference evidence="2 3" key="1">
    <citation type="journal article" date="2015" name="Genome Announc.">
        <title>Expanding the biotechnology potential of lactobacilli through comparative genomics of 213 strains and associated genera.</title>
        <authorList>
            <person name="Sun Z."/>
            <person name="Harris H.M."/>
            <person name="McCann A."/>
            <person name="Guo C."/>
            <person name="Argimon S."/>
            <person name="Zhang W."/>
            <person name="Yang X."/>
            <person name="Jeffery I.B."/>
            <person name="Cooney J.C."/>
            <person name="Kagawa T.F."/>
            <person name="Liu W."/>
            <person name="Song Y."/>
            <person name="Salvetti E."/>
            <person name="Wrobel A."/>
            <person name="Rasinkangas P."/>
            <person name="Parkhill J."/>
            <person name="Rea M.C."/>
            <person name="O'Sullivan O."/>
            <person name="Ritari J."/>
            <person name="Douillard F.P."/>
            <person name="Paul Ross R."/>
            <person name="Yang R."/>
            <person name="Briner A.E."/>
            <person name="Felis G.E."/>
            <person name="de Vos W.M."/>
            <person name="Barrangou R."/>
            <person name="Klaenhammer T.R."/>
            <person name="Caufield P.W."/>
            <person name="Cui Y."/>
            <person name="Zhang H."/>
            <person name="O'Toole P.W."/>
        </authorList>
    </citation>
    <scope>NUCLEOTIDE SEQUENCE [LARGE SCALE GENOMIC DNA]</scope>
    <source>
        <strain evidence="2 3">DSM 13345</strain>
    </source>
</reference>
<evidence type="ECO:0000256" key="1">
    <source>
        <dbReference type="SAM" id="Phobius"/>
    </source>
</evidence>
<dbReference type="Proteomes" id="UP000050901">
    <property type="component" value="Unassembled WGS sequence"/>
</dbReference>
<proteinExistence type="predicted"/>
<gene>
    <name evidence="2" type="ORF">FC47_GL001685</name>
</gene>
<organism evidence="2 3">
    <name type="scientific">Limosilactobacillus mucosae DSM 13345</name>
    <dbReference type="NCBI Taxonomy" id="1423771"/>
    <lineage>
        <taxon>Bacteria</taxon>
        <taxon>Bacillati</taxon>
        <taxon>Bacillota</taxon>
        <taxon>Bacilli</taxon>
        <taxon>Lactobacillales</taxon>
        <taxon>Lactobacillaceae</taxon>
        <taxon>Limosilactobacillus</taxon>
    </lineage>
</organism>
<sequence>MLFFVSWLSTFVGAFIYFWFDGSNAAIGDKVFSIALTGATVFGGAYLIMKEQE</sequence>
<evidence type="ECO:0000313" key="3">
    <source>
        <dbReference type="Proteomes" id="UP000050901"/>
    </source>
</evidence>
<keyword evidence="1" id="KW-0812">Transmembrane</keyword>
<evidence type="ECO:0000313" key="2">
    <source>
        <dbReference type="EMBL" id="KRL26418.1"/>
    </source>
</evidence>
<dbReference type="EMBL" id="AZEQ01000005">
    <property type="protein sequence ID" value="KRL26418.1"/>
    <property type="molecule type" value="Genomic_DNA"/>
</dbReference>
<keyword evidence="1" id="KW-0472">Membrane</keyword>
<dbReference type="PATRIC" id="fig|1423771.3.peg.1727"/>
<feature type="transmembrane region" description="Helical" evidence="1">
    <location>
        <begin position="30"/>
        <end position="49"/>
    </location>
</feature>